<feature type="domain" description="NAD-dependent epimerase/dehydratase" evidence="1">
    <location>
        <begin position="82"/>
        <end position="284"/>
    </location>
</feature>
<evidence type="ECO:0000313" key="3">
    <source>
        <dbReference type="Proteomes" id="UP000562492"/>
    </source>
</evidence>
<reference evidence="2 3" key="1">
    <citation type="submission" date="2020-08" db="EMBL/GenBank/DDBJ databases">
        <title>Functional genomics of gut bacteria from endangered species of beetles.</title>
        <authorList>
            <person name="Carlos-Shanley C."/>
        </authorList>
    </citation>
    <scope>NUCLEOTIDE SEQUENCE [LARGE SCALE GENOMIC DNA]</scope>
    <source>
        <strain evidence="2 3">S00124</strain>
    </source>
</reference>
<dbReference type="Proteomes" id="UP000562492">
    <property type="component" value="Unassembled WGS sequence"/>
</dbReference>
<dbReference type="EMBL" id="JACHKZ010000004">
    <property type="protein sequence ID" value="MBB6576952.1"/>
    <property type="molecule type" value="Genomic_DNA"/>
</dbReference>
<dbReference type="PANTHER" id="PTHR48079">
    <property type="entry name" value="PROTEIN YEEZ"/>
    <property type="match status" value="1"/>
</dbReference>
<comment type="caution">
    <text evidence="2">The sequence shown here is derived from an EMBL/GenBank/DDBJ whole genome shotgun (WGS) entry which is preliminary data.</text>
</comment>
<dbReference type="InterPro" id="IPR051783">
    <property type="entry name" value="NAD(P)-dependent_oxidoreduct"/>
</dbReference>
<proteinExistence type="predicted"/>
<evidence type="ECO:0000259" key="1">
    <source>
        <dbReference type="Pfam" id="PF01370"/>
    </source>
</evidence>
<gene>
    <name evidence="2" type="ORF">HNP33_001002</name>
</gene>
<dbReference type="SUPFAM" id="SSF51735">
    <property type="entry name" value="NAD(P)-binding Rossmann-fold domains"/>
    <property type="match status" value="1"/>
</dbReference>
<dbReference type="InterPro" id="IPR036291">
    <property type="entry name" value="NAD(P)-bd_dom_sf"/>
</dbReference>
<dbReference type="RefSeq" id="WP_325064909.1">
    <property type="nucleotide sequence ID" value="NZ_JACHKZ010000004.1"/>
</dbReference>
<organism evidence="2 3">
    <name type="scientific">Comamonas odontotermitis</name>
    <dbReference type="NCBI Taxonomy" id="379895"/>
    <lineage>
        <taxon>Bacteria</taxon>
        <taxon>Pseudomonadati</taxon>
        <taxon>Pseudomonadota</taxon>
        <taxon>Betaproteobacteria</taxon>
        <taxon>Burkholderiales</taxon>
        <taxon>Comamonadaceae</taxon>
        <taxon>Comamonas</taxon>
    </lineage>
</organism>
<keyword evidence="3" id="KW-1185">Reference proteome</keyword>
<dbReference type="Gene3D" id="3.40.50.720">
    <property type="entry name" value="NAD(P)-binding Rossmann-like Domain"/>
    <property type="match status" value="1"/>
</dbReference>
<dbReference type="InterPro" id="IPR001509">
    <property type="entry name" value="Epimerase_deHydtase"/>
</dbReference>
<accession>A0ABR6RCR9</accession>
<dbReference type="PANTHER" id="PTHR48079:SF6">
    <property type="entry name" value="NAD(P)-BINDING DOMAIN-CONTAINING PROTEIN-RELATED"/>
    <property type="match status" value="1"/>
</dbReference>
<protein>
    <submittedName>
        <fullName evidence="2">Nucleoside-diphosphate-sugar epimerase</fullName>
    </submittedName>
</protein>
<dbReference type="Pfam" id="PF01370">
    <property type="entry name" value="Epimerase"/>
    <property type="match status" value="1"/>
</dbReference>
<sequence>MPSIQKPQRVRRVPRALPSRFKRQRVLIIGCGDVGQRTARLWRPMERRISMELPGGAQSISADVPDLIAEKGAQPHHRLPLVRALTSSPEKCAALRAQGILPLQGNLDDAASLRRLAGLAQRVVHLAPPAAIASTEGETVASVLDQRTRHLLRALVRRANSAPALVYGSTSGVYGDWQGAWVDEARPLRATTARALRRVDAESQLRGWALRFQDSGARVHVLRIPGIYAGDREGGTPVARLLRGTPALRAEDDVFTSHIHADDLARAVALALWRGKPQRATNVADDSALRMGDYFDLAADLWQLPRPPRISRAEAAQQLSPVLLSFMSESRRVANRRMKTELGLKLRYPTVQQGLAAAFQLSKDLPKK</sequence>
<evidence type="ECO:0000313" key="2">
    <source>
        <dbReference type="EMBL" id="MBB6576952.1"/>
    </source>
</evidence>
<name>A0ABR6RCR9_9BURK</name>